<evidence type="ECO:0000256" key="1">
    <source>
        <dbReference type="ARBA" id="ARBA00022679"/>
    </source>
</evidence>
<feature type="region of interest" description="Disordered" evidence="6">
    <location>
        <begin position="313"/>
        <end position="336"/>
    </location>
</feature>
<dbReference type="Gene3D" id="1.10.510.10">
    <property type="entry name" value="Transferase(Phosphotransferase) domain 1"/>
    <property type="match status" value="1"/>
</dbReference>
<dbReference type="InterPro" id="IPR000719">
    <property type="entry name" value="Prot_kinase_dom"/>
</dbReference>
<gene>
    <name evidence="8" type="ORF">AQJ64_10510</name>
</gene>
<name>A0A101T5V3_9ACTN</name>
<feature type="region of interest" description="Disordered" evidence="6">
    <location>
        <begin position="370"/>
        <end position="454"/>
    </location>
</feature>
<dbReference type="EMBL" id="LMWW01000010">
    <property type="protein sequence ID" value="KUN86433.1"/>
    <property type="molecule type" value="Genomic_DNA"/>
</dbReference>
<dbReference type="Gene3D" id="3.30.200.20">
    <property type="entry name" value="Phosphorylase Kinase, domain 1"/>
    <property type="match status" value="1"/>
</dbReference>
<feature type="binding site" evidence="5">
    <location>
        <position position="43"/>
    </location>
    <ligand>
        <name>ATP</name>
        <dbReference type="ChEBI" id="CHEBI:30616"/>
    </ligand>
</feature>
<dbReference type="InterPro" id="IPR011009">
    <property type="entry name" value="Kinase-like_dom_sf"/>
</dbReference>
<organism evidence="8 9">
    <name type="scientific">Streptomyces griseoruber</name>
    <dbReference type="NCBI Taxonomy" id="1943"/>
    <lineage>
        <taxon>Bacteria</taxon>
        <taxon>Bacillati</taxon>
        <taxon>Actinomycetota</taxon>
        <taxon>Actinomycetes</taxon>
        <taxon>Kitasatosporales</taxon>
        <taxon>Streptomycetaceae</taxon>
        <taxon>Streptomyces</taxon>
    </lineage>
</organism>
<feature type="domain" description="Protein kinase" evidence="7">
    <location>
        <begin position="15"/>
        <end position="277"/>
    </location>
</feature>
<evidence type="ECO:0000313" key="8">
    <source>
        <dbReference type="EMBL" id="KUN86433.1"/>
    </source>
</evidence>
<dbReference type="PROSITE" id="PS00107">
    <property type="entry name" value="PROTEIN_KINASE_ATP"/>
    <property type="match status" value="1"/>
</dbReference>
<dbReference type="PROSITE" id="PS50011">
    <property type="entry name" value="PROTEIN_KINASE_DOM"/>
    <property type="match status" value="1"/>
</dbReference>
<evidence type="ECO:0000259" key="7">
    <source>
        <dbReference type="PROSITE" id="PS50011"/>
    </source>
</evidence>
<reference evidence="8 9" key="1">
    <citation type="submission" date="2015-10" db="EMBL/GenBank/DDBJ databases">
        <title>Draft genome sequence of Streptomyces griseoruber DSM 40281, type strain for the species Streptomyces griseoruber.</title>
        <authorList>
            <person name="Ruckert C."/>
            <person name="Winkler A."/>
            <person name="Kalinowski J."/>
            <person name="Kampfer P."/>
            <person name="Glaeser S."/>
        </authorList>
    </citation>
    <scope>NUCLEOTIDE SEQUENCE [LARGE SCALE GENOMIC DNA]</scope>
    <source>
        <strain evidence="8 9">DSM 40281</strain>
    </source>
</reference>
<feature type="compositionally biased region" description="Low complexity" evidence="6">
    <location>
        <begin position="404"/>
        <end position="417"/>
    </location>
</feature>
<dbReference type="SUPFAM" id="SSF50998">
    <property type="entry name" value="Quinoprotein alcohol dehydrogenase-like"/>
    <property type="match status" value="2"/>
</dbReference>
<dbReference type="STRING" id="1943.AQJ64_10510"/>
<evidence type="ECO:0000256" key="6">
    <source>
        <dbReference type="SAM" id="MobiDB-lite"/>
    </source>
</evidence>
<sequence>MKSLRPEDPEQLGPYRLLARLGSGGMGRVYLARSSDGRTVAVKVIRPEMAEDRNFRIRFRREVAAAAAVGGVYTAPVVDAAPDAETPWLATAYVAGPTVAEAVAEHGPLPVETVLALGAGIAEALIAVHAEGLVHRDLKPSNVLLAADGPRVIDFGIVRARDGYELTGDGSLFGSLDYMCPEQATGEQMGPEGDVFCLGSVLAFAASGHPPFGGAAGAAMLYQVVHGSADLTQVPEPLDKIISLCHAKDPALRIDPDRLSAACAPGGAEQVLTEGWLPGPVADMVAARRAAAALAERRAVATDLARATGAYDGARAAEPAASADVPEPESYRSGRPGSAYATVGWSAYDTAVAGDQDGAGAGGCPAGIGAAGPSGAGEPGDGADRVDGAGALATEPREAREARPYGPGRRPQHGPGRTTAFDPVRTGPGEGTDTPAPERSATPTPHRARTRSRVSRRTLLTTAAAVGTALIGGAAVVSARRRPGGPGVRPAGPAPEPTWVYRGGPLLQAPAVFQNGTALLKTRPGTMIGLDVTNGAQPTWAYQGISLSPTPVLLTYGAAVALGGTGATLIGVDPAGGTEKFTLDFGEDYQFDQLLGSYDDYSVSVLGASLHRRSGEQGVATSTSTVFGVDLRTRQALVIPIDPEDVGVPLQPVITSDYFVYADGLRNVAARGTRDGGTLRWRHQVGYDLRPGLAVLGRTVFAIGSEFIALDLATGRIRWQAKAERGMFASLGAGGNTVYATGTDPHGVHAFNAANGTRRWFCETPRLNVDTPIAVGAHAVYVPAYENKDGFYAIDTASGRLLWNFTDGRETGVNDWQLSCDGAGHLVAQHFDRVYGLPVT</sequence>
<dbReference type="OrthoDB" id="3453891at2"/>
<dbReference type="PANTHER" id="PTHR43289:SF34">
    <property type="entry name" value="SERINE_THREONINE-PROTEIN KINASE YBDM-RELATED"/>
    <property type="match status" value="1"/>
</dbReference>
<keyword evidence="4 5" id="KW-0067">ATP-binding</keyword>
<evidence type="ECO:0000256" key="2">
    <source>
        <dbReference type="ARBA" id="ARBA00022741"/>
    </source>
</evidence>
<dbReference type="GO" id="GO:0004674">
    <property type="term" value="F:protein serine/threonine kinase activity"/>
    <property type="evidence" value="ECO:0007669"/>
    <property type="project" value="TreeGrafter"/>
</dbReference>
<dbReference type="InterPro" id="IPR011047">
    <property type="entry name" value="Quinoprotein_ADH-like_sf"/>
</dbReference>
<dbReference type="Pfam" id="PF13360">
    <property type="entry name" value="PQQ_2"/>
    <property type="match status" value="1"/>
</dbReference>
<dbReference type="SUPFAM" id="SSF56112">
    <property type="entry name" value="Protein kinase-like (PK-like)"/>
    <property type="match status" value="1"/>
</dbReference>
<evidence type="ECO:0000256" key="5">
    <source>
        <dbReference type="PROSITE-ProRule" id="PRU10141"/>
    </source>
</evidence>
<comment type="caution">
    <text evidence="8">The sequence shown here is derived from an EMBL/GenBank/DDBJ whole genome shotgun (WGS) entry which is preliminary data.</text>
</comment>
<dbReference type="InterPro" id="IPR015943">
    <property type="entry name" value="WD40/YVTN_repeat-like_dom_sf"/>
</dbReference>
<evidence type="ECO:0000256" key="3">
    <source>
        <dbReference type="ARBA" id="ARBA00022777"/>
    </source>
</evidence>
<proteinExistence type="predicted"/>
<keyword evidence="9" id="KW-1185">Reference proteome</keyword>
<dbReference type="PANTHER" id="PTHR43289">
    <property type="entry name" value="MITOGEN-ACTIVATED PROTEIN KINASE KINASE KINASE 20-RELATED"/>
    <property type="match status" value="1"/>
</dbReference>
<protein>
    <submittedName>
        <fullName evidence="8">Tat pathway signal protein</fullName>
    </submittedName>
</protein>
<evidence type="ECO:0000313" key="9">
    <source>
        <dbReference type="Proteomes" id="UP000052982"/>
    </source>
</evidence>
<dbReference type="PROSITE" id="PS00108">
    <property type="entry name" value="PROTEIN_KINASE_ST"/>
    <property type="match status" value="1"/>
</dbReference>
<dbReference type="GO" id="GO:0005524">
    <property type="term" value="F:ATP binding"/>
    <property type="evidence" value="ECO:0007669"/>
    <property type="project" value="UniProtKB-UniRule"/>
</dbReference>
<dbReference type="InterPro" id="IPR002372">
    <property type="entry name" value="PQQ_rpt_dom"/>
</dbReference>
<evidence type="ECO:0000256" key="4">
    <source>
        <dbReference type="ARBA" id="ARBA00022840"/>
    </source>
</evidence>
<dbReference type="AlphaFoldDB" id="A0A101T5V3"/>
<keyword evidence="2 5" id="KW-0547">Nucleotide-binding</keyword>
<dbReference type="InterPro" id="IPR017441">
    <property type="entry name" value="Protein_kinase_ATP_BS"/>
</dbReference>
<dbReference type="InterPro" id="IPR018391">
    <property type="entry name" value="PQQ_b-propeller_rpt"/>
</dbReference>
<dbReference type="SMART" id="SM00564">
    <property type="entry name" value="PQQ"/>
    <property type="match status" value="3"/>
</dbReference>
<accession>A0A101T5V3</accession>
<feature type="compositionally biased region" description="Gly residues" evidence="6">
    <location>
        <begin position="370"/>
        <end position="380"/>
    </location>
</feature>
<dbReference type="Pfam" id="PF00069">
    <property type="entry name" value="Pkinase"/>
    <property type="match status" value="1"/>
</dbReference>
<dbReference type="Proteomes" id="UP000052982">
    <property type="component" value="Unassembled WGS sequence"/>
</dbReference>
<dbReference type="CDD" id="cd14014">
    <property type="entry name" value="STKc_PknB_like"/>
    <property type="match status" value="1"/>
</dbReference>
<keyword evidence="1" id="KW-0808">Transferase</keyword>
<dbReference type="RefSeq" id="WP_055636824.1">
    <property type="nucleotide sequence ID" value="NZ_JBIRRP010000001.1"/>
</dbReference>
<dbReference type="Gene3D" id="2.130.10.10">
    <property type="entry name" value="YVTN repeat-like/Quinoprotein amine dehydrogenase"/>
    <property type="match status" value="1"/>
</dbReference>
<dbReference type="InterPro" id="IPR008271">
    <property type="entry name" value="Ser/Thr_kinase_AS"/>
</dbReference>
<keyword evidence="3" id="KW-0418">Kinase</keyword>
<dbReference type="SMART" id="SM00220">
    <property type="entry name" value="S_TKc"/>
    <property type="match status" value="1"/>
</dbReference>